<dbReference type="AlphaFoldDB" id="A0A1I2P949"/>
<dbReference type="SUPFAM" id="SSF54292">
    <property type="entry name" value="2Fe-2S ferredoxin-like"/>
    <property type="match status" value="1"/>
</dbReference>
<keyword evidence="5" id="KW-0408">Iron</keyword>
<dbReference type="GO" id="GO:0051537">
    <property type="term" value="F:2 iron, 2 sulfur cluster binding"/>
    <property type="evidence" value="ECO:0007669"/>
    <property type="project" value="InterPro"/>
</dbReference>
<dbReference type="InterPro" id="IPR016166">
    <property type="entry name" value="FAD-bd_PCMH"/>
</dbReference>
<evidence type="ECO:0000256" key="5">
    <source>
        <dbReference type="ARBA" id="ARBA00023004"/>
    </source>
</evidence>
<dbReference type="InterPro" id="IPR036683">
    <property type="entry name" value="CO_DH_flav_C_dom_sf"/>
</dbReference>
<keyword evidence="4" id="KW-0560">Oxidoreductase</keyword>
<organism evidence="8 9">
    <name type="scientific">Neptunomonas qingdaonensis</name>
    <dbReference type="NCBI Taxonomy" id="1045558"/>
    <lineage>
        <taxon>Bacteria</taxon>
        <taxon>Pseudomonadati</taxon>
        <taxon>Pseudomonadota</taxon>
        <taxon>Gammaproteobacteria</taxon>
        <taxon>Oceanospirillales</taxon>
        <taxon>Oceanospirillaceae</taxon>
        <taxon>Neptunomonas</taxon>
    </lineage>
</organism>
<dbReference type="OrthoDB" id="9775084at2"/>
<dbReference type="Proteomes" id="UP000198623">
    <property type="component" value="Unassembled WGS sequence"/>
</dbReference>
<gene>
    <name evidence="8" type="ORF">SAMN05216175_103339</name>
</gene>
<proteinExistence type="predicted"/>
<dbReference type="InterPro" id="IPR036884">
    <property type="entry name" value="2Fe-2S-bd_dom_sf"/>
</dbReference>
<evidence type="ECO:0000313" key="8">
    <source>
        <dbReference type="EMBL" id="SFG12675.1"/>
    </source>
</evidence>
<dbReference type="InterPro" id="IPR002346">
    <property type="entry name" value="Mopterin_DH_FAD-bd"/>
</dbReference>
<dbReference type="PROSITE" id="PS00197">
    <property type="entry name" value="2FE2S_FER_1"/>
    <property type="match status" value="1"/>
</dbReference>
<dbReference type="InterPro" id="IPR016208">
    <property type="entry name" value="Ald_Oxase/xanthine_DH-like"/>
</dbReference>
<dbReference type="SUPFAM" id="SSF56176">
    <property type="entry name" value="FAD-binding/transporter-associated domain-like"/>
    <property type="match status" value="1"/>
</dbReference>
<protein>
    <submittedName>
        <fullName evidence="8">Xanthine dehydrogenase small subunit</fullName>
    </submittedName>
</protein>
<name>A0A1I2P949_9GAMM</name>
<evidence type="ECO:0000313" key="9">
    <source>
        <dbReference type="Proteomes" id="UP000198623"/>
    </source>
</evidence>
<dbReference type="Gene3D" id="3.30.465.10">
    <property type="match status" value="1"/>
</dbReference>
<evidence type="ECO:0000259" key="7">
    <source>
        <dbReference type="PROSITE" id="PS51387"/>
    </source>
</evidence>
<dbReference type="Pfam" id="PF00941">
    <property type="entry name" value="FAD_binding_5"/>
    <property type="match status" value="1"/>
</dbReference>
<evidence type="ECO:0000256" key="4">
    <source>
        <dbReference type="ARBA" id="ARBA00023002"/>
    </source>
</evidence>
<dbReference type="PIRSF" id="PIRSF036557">
    <property type="entry name" value="XdhA_RC"/>
    <property type="match status" value="1"/>
</dbReference>
<dbReference type="Gene3D" id="3.30.43.10">
    <property type="entry name" value="Uridine Diphospho-n-acetylenolpyruvylglucosamine Reductase, domain 2"/>
    <property type="match status" value="1"/>
</dbReference>
<dbReference type="Gene3D" id="3.10.20.30">
    <property type="match status" value="1"/>
</dbReference>
<dbReference type="InterPro" id="IPR036318">
    <property type="entry name" value="FAD-bd_PCMH-like_sf"/>
</dbReference>
<accession>A0A1I2P949</accession>
<dbReference type="GO" id="GO:0071949">
    <property type="term" value="F:FAD binding"/>
    <property type="evidence" value="ECO:0007669"/>
    <property type="project" value="InterPro"/>
</dbReference>
<dbReference type="InterPro" id="IPR016169">
    <property type="entry name" value="FAD-bd_PCMH_sub2"/>
</dbReference>
<dbReference type="Gene3D" id="3.30.390.50">
    <property type="entry name" value="CO dehydrogenase flavoprotein, C-terminal domain"/>
    <property type="match status" value="1"/>
</dbReference>
<feature type="domain" description="FAD-binding PCMH-type" evidence="7">
    <location>
        <begin position="205"/>
        <end position="378"/>
    </location>
</feature>
<dbReference type="GO" id="GO:0004854">
    <property type="term" value="F:xanthine dehydrogenase activity"/>
    <property type="evidence" value="ECO:0007669"/>
    <property type="project" value="InterPro"/>
</dbReference>
<dbReference type="InterPro" id="IPR016167">
    <property type="entry name" value="FAD-bd_PCMH_sub1"/>
</dbReference>
<dbReference type="RefSeq" id="WP_090725997.1">
    <property type="nucleotide sequence ID" value="NZ_FOOU01000003.1"/>
</dbReference>
<dbReference type="PROSITE" id="PS51085">
    <property type="entry name" value="2FE2S_FER_2"/>
    <property type="match status" value="1"/>
</dbReference>
<dbReference type="EMBL" id="FOOU01000003">
    <property type="protein sequence ID" value="SFG12675.1"/>
    <property type="molecule type" value="Genomic_DNA"/>
</dbReference>
<dbReference type="GO" id="GO:0005506">
    <property type="term" value="F:iron ion binding"/>
    <property type="evidence" value="ECO:0007669"/>
    <property type="project" value="InterPro"/>
</dbReference>
<dbReference type="Gene3D" id="1.10.150.120">
    <property type="entry name" value="[2Fe-2S]-binding domain"/>
    <property type="match status" value="1"/>
</dbReference>
<dbReference type="Pfam" id="PF03450">
    <property type="entry name" value="CO_deh_flav_C"/>
    <property type="match status" value="1"/>
</dbReference>
<dbReference type="STRING" id="1045558.SAMN05216175_103339"/>
<keyword evidence="2" id="KW-0479">Metal-binding</keyword>
<dbReference type="InterPro" id="IPR014307">
    <property type="entry name" value="Xanthine_DH_ssu"/>
</dbReference>
<dbReference type="InterPro" id="IPR006058">
    <property type="entry name" value="2Fe2S_fd_BS"/>
</dbReference>
<dbReference type="InterPro" id="IPR005107">
    <property type="entry name" value="CO_DH_flav_C"/>
</dbReference>
<dbReference type="PROSITE" id="PS51387">
    <property type="entry name" value="FAD_PCMH"/>
    <property type="match status" value="1"/>
</dbReference>
<evidence type="ECO:0000256" key="3">
    <source>
        <dbReference type="ARBA" id="ARBA00022827"/>
    </source>
</evidence>
<sequence>MIHFLLNNQRQSISTIDPNTTVLNYLRNVQRRMGTKEGCASGDCGACTVVLAEVENGQLAYRSINSCLTLLPALNGKQLLTVEDLKEADQLHAVQQAMVDHHGSQCGFCTPGIIMSLFAYQKNASQKKSIQNNPCVEFNKAEALAALAGNLCRCTGYQPIMNAAKEIGNHHQSDKFDQQKQRTIDILNSIQPVQCHAISNAQHSTTHALKTAFSPTTLQELDELLQQHPAAQLLAGGTDLVLDITQKHQSFNTLIYLGEILVLKQINLTATHIEIGAAVPLSQCHSVIAEEYPDFGHLLERFASLQIRNQGTLGGNIANASPIGDAPPALIAAGAILQLRIAGVRRFLPIDEFFVDYRKTQLAQGEYIEKIILPRKPQDSIYRVYKISKRLDDDISAVCAAIHIKINHGQVSSAIIAFGGMAAIPKRASHCEQALLNQVWAETTIHQAMDALQHDFAPLSDFRASADYRMRAAQNILLKCWIESQSALKPNANANHKPTQTLPHIPTRVTDYV</sequence>
<dbReference type="CDD" id="cd00207">
    <property type="entry name" value="fer2"/>
    <property type="match status" value="1"/>
</dbReference>
<dbReference type="SMART" id="SM01092">
    <property type="entry name" value="CO_deh_flav_C"/>
    <property type="match status" value="1"/>
</dbReference>
<keyword evidence="9" id="KW-1185">Reference proteome</keyword>
<reference evidence="9" key="1">
    <citation type="submission" date="2016-10" db="EMBL/GenBank/DDBJ databases">
        <authorList>
            <person name="Varghese N."/>
            <person name="Submissions S."/>
        </authorList>
    </citation>
    <scope>NUCLEOTIDE SEQUENCE [LARGE SCALE GENOMIC DNA]</scope>
    <source>
        <strain evidence="9">CGMCC 1.10971</strain>
    </source>
</reference>
<evidence type="ECO:0000259" key="6">
    <source>
        <dbReference type="PROSITE" id="PS51085"/>
    </source>
</evidence>
<evidence type="ECO:0000256" key="2">
    <source>
        <dbReference type="ARBA" id="ARBA00022723"/>
    </source>
</evidence>
<dbReference type="Pfam" id="PF00111">
    <property type="entry name" value="Fer2"/>
    <property type="match status" value="1"/>
</dbReference>
<keyword evidence="1" id="KW-0285">Flavoprotein</keyword>
<keyword evidence="3" id="KW-0274">FAD</keyword>
<dbReference type="InterPro" id="IPR002888">
    <property type="entry name" value="2Fe-2S-bd"/>
</dbReference>
<dbReference type="Pfam" id="PF01799">
    <property type="entry name" value="Fer2_2"/>
    <property type="match status" value="1"/>
</dbReference>
<evidence type="ECO:0000256" key="1">
    <source>
        <dbReference type="ARBA" id="ARBA00022630"/>
    </source>
</evidence>
<dbReference type="SUPFAM" id="SSF55447">
    <property type="entry name" value="CO dehydrogenase flavoprotein C-terminal domain-like"/>
    <property type="match status" value="1"/>
</dbReference>
<dbReference type="SUPFAM" id="SSF47741">
    <property type="entry name" value="CO dehydrogenase ISP C-domain like"/>
    <property type="match status" value="1"/>
</dbReference>
<dbReference type="InterPro" id="IPR012175">
    <property type="entry name" value="Xanth_DH_ssu_bac"/>
</dbReference>
<dbReference type="PANTHER" id="PTHR45444">
    <property type="entry name" value="XANTHINE DEHYDROGENASE"/>
    <property type="match status" value="1"/>
</dbReference>
<dbReference type="NCBIfam" id="TIGR02963">
    <property type="entry name" value="xanthine_xdhA"/>
    <property type="match status" value="1"/>
</dbReference>
<dbReference type="InterPro" id="IPR036010">
    <property type="entry name" value="2Fe-2S_ferredoxin-like_sf"/>
</dbReference>
<dbReference type="PANTHER" id="PTHR45444:SF3">
    <property type="entry name" value="XANTHINE DEHYDROGENASE"/>
    <property type="match status" value="1"/>
</dbReference>
<dbReference type="InterPro" id="IPR001041">
    <property type="entry name" value="2Fe-2S_ferredoxin-type"/>
</dbReference>
<dbReference type="InterPro" id="IPR012675">
    <property type="entry name" value="Beta-grasp_dom_sf"/>
</dbReference>
<feature type="domain" description="2Fe-2S ferredoxin-type" evidence="6">
    <location>
        <begin position="1"/>
        <end position="85"/>
    </location>
</feature>